<dbReference type="EMBL" id="CP041730">
    <property type="protein sequence ID" value="QDQ29014.1"/>
    <property type="molecule type" value="Genomic_DNA"/>
</dbReference>
<gene>
    <name evidence="2" type="ORF">FNU76_23175</name>
</gene>
<keyword evidence="3" id="KW-1185">Reference proteome</keyword>
<dbReference type="Pfam" id="PF08808">
    <property type="entry name" value="RES"/>
    <property type="match status" value="1"/>
</dbReference>
<reference evidence="3" key="1">
    <citation type="submission" date="2019-07" db="EMBL/GenBank/DDBJ databases">
        <title>Chitinimonas sp. nov., isolated from Ny-Alesund, arctica soil.</title>
        <authorList>
            <person name="Xu Q."/>
            <person name="Peng F."/>
        </authorList>
    </citation>
    <scope>NUCLEOTIDE SEQUENCE [LARGE SCALE GENOMIC DNA]</scope>
    <source>
        <strain evidence="3">R3-44</strain>
    </source>
</reference>
<dbReference type="Proteomes" id="UP000317550">
    <property type="component" value="Chromosome"/>
</dbReference>
<feature type="domain" description="RES" evidence="1">
    <location>
        <begin position="19"/>
        <end position="147"/>
    </location>
</feature>
<protein>
    <submittedName>
        <fullName evidence="2">RES domain-containing protein</fullName>
    </submittedName>
</protein>
<name>A0A516SLI4_9NEIS</name>
<sequence length="158" mass="17207">MSRQAWRIAADTPNYLADDLSGTGAKITGGRWNRAGIPLLYCAENIALACMETLVHTKASGLPLNRYLVRLEIPDPLWQAAQRLTADSAPVGWDAVPVGKASLDFGDAWANSLASAVLLVPSVIVPDEHNILINPLHPDAARISATKLRRWLYDSRLL</sequence>
<evidence type="ECO:0000313" key="2">
    <source>
        <dbReference type="EMBL" id="QDQ29014.1"/>
    </source>
</evidence>
<dbReference type="InterPro" id="IPR014914">
    <property type="entry name" value="RES_dom"/>
</dbReference>
<dbReference type="KEGG" id="cari:FNU76_23175"/>
<organism evidence="2 3">
    <name type="scientific">Chitinimonas arctica</name>
    <dbReference type="NCBI Taxonomy" id="2594795"/>
    <lineage>
        <taxon>Bacteria</taxon>
        <taxon>Pseudomonadati</taxon>
        <taxon>Pseudomonadota</taxon>
        <taxon>Betaproteobacteria</taxon>
        <taxon>Neisseriales</taxon>
        <taxon>Chitinibacteraceae</taxon>
        <taxon>Chitinimonas</taxon>
    </lineage>
</organism>
<evidence type="ECO:0000313" key="3">
    <source>
        <dbReference type="Proteomes" id="UP000317550"/>
    </source>
</evidence>
<accession>A0A516SLI4</accession>
<dbReference type="RefSeq" id="WP_144280396.1">
    <property type="nucleotide sequence ID" value="NZ_CP041730.1"/>
</dbReference>
<dbReference type="OrthoDB" id="9789501at2"/>
<evidence type="ECO:0000259" key="1">
    <source>
        <dbReference type="SMART" id="SM00953"/>
    </source>
</evidence>
<dbReference type="AlphaFoldDB" id="A0A516SLI4"/>
<proteinExistence type="predicted"/>
<dbReference type="SMART" id="SM00953">
    <property type="entry name" value="RES"/>
    <property type="match status" value="1"/>
</dbReference>